<dbReference type="EMBL" id="FOVP01000001">
    <property type="protein sequence ID" value="SFN34594.1"/>
    <property type="molecule type" value="Genomic_DNA"/>
</dbReference>
<dbReference type="Proteomes" id="UP000198599">
    <property type="component" value="Unassembled WGS sequence"/>
</dbReference>
<keyword evidence="1" id="KW-1133">Transmembrane helix</keyword>
<dbReference type="Pfam" id="PF00805">
    <property type="entry name" value="Pentapeptide"/>
    <property type="match status" value="2"/>
</dbReference>
<dbReference type="SUPFAM" id="SSF141571">
    <property type="entry name" value="Pentapeptide repeat-like"/>
    <property type="match status" value="1"/>
</dbReference>
<sequence>MSKNNKPDLRAWLGFAKPFNYAAAPWLGPIVSGVMVTVVGGLFLLAIASAAKMLVLAVFGAPILSTGRSLSIGGVTVALIGAPFVVWRSIVAQKTLNVTEQGHITDRINKAVEGLGAEKTVKRDGDERTEPNLEVRIGAIYALERLSQDSERDHIQIMEILCAYIRQNAQAQDVALPKDKATPEKWRAWAIRGREHPRLDVDVALKVIERRDETRKQHETDKGYRLGFERAPLRKIILTGRDLTGADLRDAQLQGADLRAATLQGADLWGAQLQGADLWDAQLQGATLGGAELQGADLWDAQLQGAVLRAATLQGATLGGAELQGADLGFATFDGDTNLTAATLRGAAVRFVDFTEIAKIEPHLEGMFGDGTVILPGGHGPKHESWPKHWPKFELGYKQFDKEWKKWLADPEGYVPPEPPEEDAQG</sequence>
<dbReference type="Gene3D" id="2.160.20.80">
    <property type="entry name" value="E3 ubiquitin-protein ligase SopA"/>
    <property type="match status" value="1"/>
</dbReference>
<feature type="transmembrane region" description="Helical" evidence="1">
    <location>
        <begin position="69"/>
        <end position="87"/>
    </location>
</feature>
<dbReference type="STRING" id="1005928.SAMN04487859_10134"/>
<reference evidence="3" key="1">
    <citation type="submission" date="2016-10" db="EMBL/GenBank/DDBJ databases">
        <authorList>
            <person name="Varghese N."/>
            <person name="Submissions S."/>
        </authorList>
    </citation>
    <scope>NUCLEOTIDE SEQUENCE [LARGE SCALE GENOMIC DNA]</scope>
    <source>
        <strain evidence="3">DSM 28463</strain>
    </source>
</reference>
<evidence type="ECO:0000313" key="3">
    <source>
        <dbReference type="Proteomes" id="UP000198599"/>
    </source>
</evidence>
<proteinExistence type="predicted"/>
<gene>
    <name evidence="2" type="ORF">SAMN04487859_10134</name>
</gene>
<dbReference type="AlphaFoldDB" id="A0A1I4Y967"/>
<accession>A0A1I4Y967</accession>
<dbReference type="PANTHER" id="PTHR14136">
    <property type="entry name" value="BTB_POZ DOMAIN-CONTAINING PROTEIN KCTD9"/>
    <property type="match status" value="1"/>
</dbReference>
<dbReference type="InterPro" id="IPR001646">
    <property type="entry name" value="5peptide_repeat"/>
</dbReference>
<evidence type="ECO:0000256" key="1">
    <source>
        <dbReference type="SAM" id="Phobius"/>
    </source>
</evidence>
<organism evidence="2 3">
    <name type="scientific">Roseovarius lutimaris</name>
    <dbReference type="NCBI Taxonomy" id="1005928"/>
    <lineage>
        <taxon>Bacteria</taxon>
        <taxon>Pseudomonadati</taxon>
        <taxon>Pseudomonadota</taxon>
        <taxon>Alphaproteobacteria</taxon>
        <taxon>Rhodobacterales</taxon>
        <taxon>Roseobacteraceae</taxon>
        <taxon>Roseovarius</taxon>
    </lineage>
</organism>
<keyword evidence="3" id="KW-1185">Reference proteome</keyword>
<name>A0A1I4Y967_9RHOB</name>
<keyword evidence="1" id="KW-0472">Membrane</keyword>
<protein>
    <submittedName>
        <fullName evidence="2">Pentapeptide repeat-containing protein</fullName>
    </submittedName>
</protein>
<keyword evidence="1" id="KW-0812">Transmembrane</keyword>
<feature type="transmembrane region" description="Helical" evidence="1">
    <location>
        <begin position="26"/>
        <end position="48"/>
    </location>
</feature>
<evidence type="ECO:0000313" key="2">
    <source>
        <dbReference type="EMBL" id="SFN34594.1"/>
    </source>
</evidence>
<dbReference type="InterPro" id="IPR051082">
    <property type="entry name" value="Pentapeptide-BTB/POZ_domain"/>
</dbReference>
<dbReference type="OrthoDB" id="7837851at2"/>
<dbReference type="PANTHER" id="PTHR14136:SF17">
    <property type="entry name" value="BTB_POZ DOMAIN-CONTAINING PROTEIN KCTD9"/>
    <property type="match status" value="1"/>
</dbReference>
<dbReference type="RefSeq" id="WP_092833124.1">
    <property type="nucleotide sequence ID" value="NZ_FOVP01000001.1"/>
</dbReference>